<evidence type="ECO:0000256" key="1">
    <source>
        <dbReference type="ARBA" id="ARBA00001946"/>
    </source>
</evidence>
<evidence type="ECO:0000313" key="22">
    <source>
        <dbReference type="Ensembl" id="ENSSORP00005054457.1"/>
    </source>
</evidence>
<accession>A0A673CPF6</accession>
<dbReference type="FunFam" id="3.30.200.20:FF:000114">
    <property type="entry name" value="serine/threonine-protein kinase OSR1 isoform X1"/>
    <property type="match status" value="1"/>
</dbReference>
<feature type="region of interest" description="Disordered" evidence="20">
    <location>
        <begin position="406"/>
        <end position="428"/>
    </location>
</feature>
<dbReference type="FunFam" id="1.10.510.10:FF:000068">
    <property type="entry name" value="STE20/SPS1-related proline-alanine-rich protein kinase"/>
    <property type="match status" value="1"/>
</dbReference>
<evidence type="ECO:0000259" key="21">
    <source>
        <dbReference type="PROSITE" id="PS50011"/>
    </source>
</evidence>
<evidence type="ECO:0000256" key="9">
    <source>
        <dbReference type="ARBA" id="ARBA00022723"/>
    </source>
</evidence>
<dbReference type="PROSITE" id="PS50011">
    <property type="entry name" value="PROTEIN_KINASE_DOM"/>
    <property type="match status" value="1"/>
</dbReference>
<evidence type="ECO:0000256" key="4">
    <source>
        <dbReference type="ARBA" id="ARBA00012513"/>
    </source>
</evidence>
<keyword evidence="7" id="KW-0597">Phosphoprotein</keyword>
<evidence type="ECO:0000256" key="7">
    <source>
        <dbReference type="ARBA" id="ARBA00022553"/>
    </source>
</evidence>
<dbReference type="SUPFAM" id="SSF56112">
    <property type="entry name" value="Protein kinase-like (PK-like)"/>
    <property type="match status" value="1"/>
</dbReference>
<feature type="domain" description="Protein kinase" evidence="21">
    <location>
        <begin position="17"/>
        <end position="291"/>
    </location>
</feature>
<dbReference type="InterPro" id="IPR000719">
    <property type="entry name" value="Prot_kinase_dom"/>
</dbReference>
<dbReference type="InterPro" id="IPR011009">
    <property type="entry name" value="Kinase-like_dom_sf"/>
</dbReference>
<keyword evidence="23" id="KW-1185">Reference proteome</keyword>
<dbReference type="GO" id="GO:0035556">
    <property type="term" value="P:intracellular signal transduction"/>
    <property type="evidence" value="ECO:0007669"/>
    <property type="project" value="TreeGrafter"/>
</dbReference>
<dbReference type="GO" id="GO:0004674">
    <property type="term" value="F:protein serine/threonine kinase activity"/>
    <property type="evidence" value="ECO:0007669"/>
    <property type="project" value="UniProtKB-KW"/>
</dbReference>
<dbReference type="GO" id="GO:0005829">
    <property type="term" value="C:cytosol"/>
    <property type="evidence" value="ECO:0007669"/>
    <property type="project" value="TreeGrafter"/>
</dbReference>
<dbReference type="FunFam" id="3.10.20.90:FF:000043">
    <property type="entry name" value="serine/threonine-protein kinase OSR1 isoform X1"/>
    <property type="match status" value="1"/>
</dbReference>
<comment type="similarity">
    <text evidence="3">Belongs to the protein kinase superfamily. STE Ser/Thr protein kinase family. STE20 subfamily.</text>
</comment>
<dbReference type="GO" id="GO:0010820">
    <property type="term" value="P:positive regulation of T cell chemotaxis"/>
    <property type="evidence" value="ECO:0007669"/>
    <property type="project" value="TreeGrafter"/>
</dbReference>
<evidence type="ECO:0000256" key="16">
    <source>
        <dbReference type="ARBA" id="ARBA00042936"/>
    </source>
</evidence>
<evidence type="ECO:0000256" key="2">
    <source>
        <dbReference type="ARBA" id="ARBA00004496"/>
    </source>
</evidence>
<protein>
    <recommendedName>
        <fullName evidence="15">Serine/threonine-protein kinase OSR1</fullName>
        <ecNumber evidence="4">2.7.11.1</ecNumber>
    </recommendedName>
    <alternativeName>
        <fullName evidence="16">Oxidative stress-responsive 1 protein</fullName>
    </alternativeName>
</protein>
<evidence type="ECO:0000256" key="11">
    <source>
        <dbReference type="ARBA" id="ARBA00022777"/>
    </source>
</evidence>
<comment type="catalytic activity">
    <reaction evidence="18">
        <text>L-seryl-[protein] + ATP = O-phospho-L-seryl-[protein] + ADP + H(+)</text>
        <dbReference type="Rhea" id="RHEA:17989"/>
        <dbReference type="Rhea" id="RHEA-COMP:9863"/>
        <dbReference type="Rhea" id="RHEA-COMP:11604"/>
        <dbReference type="ChEBI" id="CHEBI:15378"/>
        <dbReference type="ChEBI" id="CHEBI:29999"/>
        <dbReference type="ChEBI" id="CHEBI:30616"/>
        <dbReference type="ChEBI" id="CHEBI:83421"/>
        <dbReference type="ChEBI" id="CHEBI:456216"/>
        <dbReference type="EC" id="2.7.11.1"/>
    </reaction>
</comment>
<comment type="cofactor">
    <cofactor evidence="1">
        <name>Mg(2+)</name>
        <dbReference type="ChEBI" id="CHEBI:18420"/>
    </cofactor>
</comment>
<dbReference type="Gene3D" id="1.10.510.10">
    <property type="entry name" value="Transferase(Phosphotransferase) domain 1"/>
    <property type="match status" value="1"/>
</dbReference>
<evidence type="ECO:0000256" key="3">
    <source>
        <dbReference type="ARBA" id="ARBA00008874"/>
    </source>
</evidence>
<evidence type="ECO:0000256" key="12">
    <source>
        <dbReference type="ARBA" id="ARBA00022840"/>
    </source>
</evidence>
<reference evidence="22" key="1">
    <citation type="submission" date="2019-06" db="EMBL/GenBank/DDBJ databases">
        <authorList>
            <consortium name="Wellcome Sanger Institute Data Sharing"/>
        </authorList>
    </citation>
    <scope>NUCLEOTIDE SEQUENCE [LARGE SCALE GENOMIC DNA]</scope>
</reference>
<dbReference type="Ensembl" id="ENSSORT00005055731.1">
    <property type="protein sequence ID" value="ENSSORP00005054457.1"/>
    <property type="gene ID" value="ENSSORG00005024353.1"/>
</dbReference>
<keyword evidence="10 19" id="KW-0547">Nucleotide-binding</keyword>
<proteinExistence type="inferred from homology"/>
<feature type="compositionally biased region" description="Acidic residues" evidence="20">
    <location>
        <begin position="334"/>
        <end position="347"/>
    </location>
</feature>
<keyword evidence="9" id="KW-0479">Metal-binding</keyword>
<evidence type="ECO:0000313" key="23">
    <source>
        <dbReference type="Proteomes" id="UP000472271"/>
    </source>
</evidence>
<dbReference type="Pfam" id="PF00069">
    <property type="entry name" value="Pkinase"/>
    <property type="match status" value="1"/>
</dbReference>
<dbReference type="GO" id="GO:0005524">
    <property type="term" value="F:ATP binding"/>
    <property type="evidence" value="ECO:0007669"/>
    <property type="project" value="UniProtKB-UniRule"/>
</dbReference>
<dbReference type="InterPro" id="IPR024678">
    <property type="entry name" value="Kinase_OSR1/WNK_CCT"/>
</dbReference>
<dbReference type="AlphaFoldDB" id="A0A673CPF6"/>
<comment type="subcellular location">
    <subcellularLocation>
        <location evidence="2">Cytoplasm</location>
    </subcellularLocation>
</comment>
<dbReference type="Proteomes" id="UP000472271">
    <property type="component" value="Chromosome 20"/>
</dbReference>
<evidence type="ECO:0000256" key="14">
    <source>
        <dbReference type="ARBA" id="ARBA00022990"/>
    </source>
</evidence>
<keyword evidence="11" id="KW-0418">Kinase</keyword>
<evidence type="ECO:0000256" key="8">
    <source>
        <dbReference type="ARBA" id="ARBA00022679"/>
    </source>
</evidence>
<reference evidence="22" key="3">
    <citation type="submission" date="2025-09" db="UniProtKB">
        <authorList>
            <consortium name="Ensembl"/>
        </authorList>
    </citation>
    <scope>IDENTIFICATION</scope>
</reference>
<dbReference type="Pfam" id="PF12202">
    <property type="entry name" value="OSR1_C"/>
    <property type="match status" value="1"/>
</dbReference>
<reference evidence="22" key="2">
    <citation type="submission" date="2025-08" db="UniProtKB">
        <authorList>
            <consortium name="Ensembl"/>
        </authorList>
    </citation>
    <scope>IDENTIFICATION</scope>
</reference>
<evidence type="ECO:0000256" key="19">
    <source>
        <dbReference type="PROSITE-ProRule" id="PRU10141"/>
    </source>
</evidence>
<dbReference type="Gene3D" id="3.10.20.90">
    <property type="entry name" value="Phosphatidylinositol 3-kinase Catalytic Subunit, Chain A, domain 1"/>
    <property type="match status" value="1"/>
</dbReference>
<keyword evidence="14" id="KW-0007">Acetylation</keyword>
<dbReference type="PANTHER" id="PTHR48012">
    <property type="entry name" value="STERILE20-LIKE KINASE, ISOFORM B-RELATED"/>
    <property type="match status" value="1"/>
</dbReference>
<sequence>MSEDLSSQPWSINKDDYELHEVIGSGATAVVQAAYCVPRKEKVAIKRINLEKCQTSMDELLKEIQAMSQCHHPNIVSYYTSFVVKDELWLVMKLLSGGSVLDVIKHIISRGEHKTGVLDEASIATVLKDVLEGLEYLHKNGQIHRDLKAGNILLGDDGSVQIADFGVSAFLATGGDITRNKVRKTFVGTPCWMAPEVMEQVRGYDFKADIWSFGITAIELATGAAPYHKYPPMKVLMLTLQNDPPCLETGITDKEMVKKYGKSFRKMISLCLQKDPEKRPTSSELLKHKFFQKAKNHEYLHEKLLQRAPTITERSKKVRRVPGSSGRLHKTEDGEWEWSDDELDEESEEGKAAVAALRSPRVKEGSQNSEIFQTPEHLSSHLQPIAAGQAELPQAAGQVPLQPTPVNTQSTAQAVSPTPGAPPAAVPTQAPPAALGYAKAPISLVLRLRNSKKELNDIRFEFMPGRDTADGVSQELVSAGLVDGRDLVIVAANLQKIVDEPQANKNVTFKLASGIEGSEIPDDIKLMGFAQLSIS</sequence>
<gene>
    <name evidence="22" type="primary">oxsr1b</name>
</gene>
<dbReference type="InterPro" id="IPR017441">
    <property type="entry name" value="Protein_kinase_ATP_BS"/>
</dbReference>
<evidence type="ECO:0000256" key="20">
    <source>
        <dbReference type="SAM" id="MobiDB-lite"/>
    </source>
</evidence>
<dbReference type="Gene3D" id="3.30.200.20">
    <property type="entry name" value="Phosphorylase Kinase, domain 1"/>
    <property type="match status" value="1"/>
</dbReference>
<dbReference type="InterPro" id="IPR050629">
    <property type="entry name" value="STE20/SPS1-PAK"/>
</dbReference>
<dbReference type="GO" id="GO:0046872">
    <property type="term" value="F:metal ion binding"/>
    <property type="evidence" value="ECO:0007669"/>
    <property type="project" value="UniProtKB-KW"/>
</dbReference>
<dbReference type="EC" id="2.7.11.1" evidence="4"/>
<keyword evidence="12 19" id="KW-0067">ATP-binding</keyword>
<dbReference type="SMART" id="SM00220">
    <property type="entry name" value="S_TKc"/>
    <property type="match status" value="1"/>
</dbReference>
<keyword evidence="13" id="KW-0460">Magnesium</keyword>
<keyword evidence="6" id="KW-0723">Serine/threonine-protein kinase</keyword>
<evidence type="ECO:0000256" key="6">
    <source>
        <dbReference type="ARBA" id="ARBA00022527"/>
    </source>
</evidence>
<evidence type="ECO:0000256" key="10">
    <source>
        <dbReference type="ARBA" id="ARBA00022741"/>
    </source>
</evidence>
<evidence type="ECO:0000256" key="15">
    <source>
        <dbReference type="ARBA" id="ARBA00040079"/>
    </source>
</evidence>
<organism evidence="22 23">
    <name type="scientific">Sphaeramia orbicularis</name>
    <name type="common">orbiculate cardinalfish</name>
    <dbReference type="NCBI Taxonomy" id="375764"/>
    <lineage>
        <taxon>Eukaryota</taxon>
        <taxon>Metazoa</taxon>
        <taxon>Chordata</taxon>
        <taxon>Craniata</taxon>
        <taxon>Vertebrata</taxon>
        <taxon>Euteleostomi</taxon>
        <taxon>Actinopterygii</taxon>
        <taxon>Neopterygii</taxon>
        <taxon>Teleostei</taxon>
        <taxon>Neoteleostei</taxon>
        <taxon>Acanthomorphata</taxon>
        <taxon>Gobiaria</taxon>
        <taxon>Kurtiformes</taxon>
        <taxon>Apogonoidei</taxon>
        <taxon>Apogonidae</taxon>
        <taxon>Apogoninae</taxon>
        <taxon>Sphaeramia</taxon>
    </lineage>
</organism>
<keyword evidence="5" id="KW-0963">Cytoplasm</keyword>
<comment type="catalytic activity">
    <reaction evidence="17">
        <text>L-threonyl-[protein] + ATP = O-phospho-L-threonyl-[protein] + ADP + H(+)</text>
        <dbReference type="Rhea" id="RHEA:46608"/>
        <dbReference type="Rhea" id="RHEA-COMP:11060"/>
        <dbReference type="Rhea" id="RHEA-COMP:11605"/>
        <dbReference type="ChEBI" id="CHEBI:15378"/>
        <dbReference type="ChEBI" id="CHEBI:30013"/>
        <dbReference type="ChEBI" id="CHEBI:30616"/>
        <dbReference type="ChEBI" id="CHEBI:61977"/>
        <dbReference type="ChEBI" id="CHEBI:456216"/>
        <dbReference type="EC" id="2.7.11.1"/>
    </reaction>
</comment>
<dbReference type="PANTHER" id="PTHR48012:SF1">
    <property type="entry name" value="SERINE_THREONINE-PROTEIN KINASE OSR1"/>
    <property type="match status" value="1"/>
</dbReference>
<feature type="binding site" evidence="19">
    <location>
        <position position="46"/>
    </location>
    <ligand>
        <name>ATP</name>
        <dbReference type="ChEBI" id="CHEBI:30616"/>
    </ligand>
</feature>
<dbReference type="PROSITE" id="PS00107">
    <property type="entry name" value="PROTEIN_KINASE_ATP"/>
    <property type="match status" value="1"/>
</dbReference>
<feature type="region of interest" description="Disordered" evidence="20">
    <location>
        <begin position="315"/>
        <end position="347"/>
    </location>
</feature>
<dbReference type="CDD" id="cd06610">
    <property type="entry name" value="STKc_OSR1_SPAK"/>
    <property type="match status" value="1"/>
</dbReference>
<evidence type="ECO:0000256" key="17">
    <source>
        <dbReference type="ARBA" id="ARBA00047899"/>
    </source>
</evidence>
<name>A0A673CPF6_9TELE</name>
<evidence type="ECO:0000256" key="18">
    <source>
        <dbReference type="ARBA" id="ARBA00048679"/>
    </source>
</evidence>
<keyword evidence="8" id="KW-0808">Transferase</keyword>
<evidence type="ECO:0000256" key="13">
    <source>
        <dbReference type="ARBA" id="ARBA00022842"/>
    </source>
</evidence>
<evidence type="ECO:0000256" key="5">
    <source>
        <dbReference type="ARBA" id="ARBA00022490"/>
    </source>
</evidence>